<keyword evidence="1" id="KW-0614">Plasmid</keyword>
<geneLocation type="plasmid" evidence="1">
    <name>pLMA7</name>
</geneLocation>
<protein>
    <submittedName>
        <fullName evidence="1">Type III restriction-modification system methylation subunit</fullName>
        <ecNumber evidence="1">2.1.1.72</ecNumber>
    </submittedName>
</protein>
<dbReference type="EMBL" id="KJ599675">
    <property type="protein sequence ID" value="AKA20856.1"/>
    <property type="molecule type" value="Genomic_DNA"/>
</dbReference>
<accession>A0A141AXM0</accession>
<name>A0A141AXM0_9MICC</name>
<evidence type="ECO:0000313" key="1">
    <source>
        <dbReference type="EMBL" id="AKA20856.1"/>
    </source>
</evidence>
<gene>
    <name evidence="1" type="ORF">pLMA7_p00230</name>
</gene>
<reference evidence="1" key="1">
    <citation type="submission" date="2014-03" db="EMBL/GenBank/DDBJ databases">
        <authorList>
            <person name="Saikia M."/>
            <person name="Chaudhari Y."/>
            <person name="Khan M."/>
            <person name="Devi D."/>
        </authorList>
    </citation>
    <scope>NUCLEOTIDE SEQUENCE</scope>
    <source>
        <strain evidence="1">A7</strain>
        <plasmid evidence="1">pLMA7</plasmid>
    </source>
</reference>
<dbReference type="GO" id="GO:0032259">
    <property type="term" value="P:methylation"/>
    <property type="evidence" value="ECO:0007669"/>
    <property type="project" value="UniProtKB-KW"/>
</dbReference>
<dbReference type="EC" id="2.1.1.72" evidence="1"/>
<dbReference type="GO" id="GO:0009007">
    <property type="term" value="F:site-specific DNA-methyltransferase (adenine-specific) activity"/>
    <property type="evidence" value="ECO:0007669"/>
    <property type="project" value="UniProtKB-EC"/>
</dbReference>
<proteinExistence type="predicted"/>
<keyword evidence="1" id="KW-0808">Transferase</keyword>
<organism evidence="1">
    <name type="scientific">Micrococcus sp. A7</name>
    <dbReference type="NCBI Taxonomy" id="376418"/>
    <lineage>
        <taxon>Bacteria</taxon>
        <taxon>Bacillati</taxon>
        <taxon>Actinomycetota</taxon>
        <taxon>Actinomycetes</taxon>
        <taxon>Micrococcales</taxon>
        <taxon>Micrococcaceae</taxon>
        <taxon>Micrococcus</taxon>
    </lineage>
</organism>
<keyword evidence="1" id="KW-0489">Methyltransferase</keyword>
<dbReference type="AlphaFoldDB" id="A0A141AXM0"/>
<dbReference type="RefSeq" id="WP_173150613.1">
    <property type="nucleotide sequence ID" value="NZ_KJ599675.1"/>
</dbReference>
<sequence>MSRLTDLLAQARKTDPQLATDLEAEFRQLTRHNQFGLVFERHQPEAVELPGRPVRRGDTVRVLPPRGTLTIGDTRHWVVTDLERTPDGKQAHLTEADVDPEVREPATSTAAIEDLVVVARFEDPIYPG</sequence>